<reference evidence="1 2" key="1">
    <citation type="submission" date="2018-02" db="EMBL/GenBank/DDBJ databases">
        <title>Complete genome of Nitrosopumilus cobalaminigenes HCA1.</title>
        <authorList>
            <person name="Qin W."/>
            <person name="Zheng Y."/>
            <person name="Stahl D.A."/>
        </authorList>
    </citation>
    <scope>NUCLEOTIDE SEQUENCE [LARGE SCALE GENOMIC DNA]</scope>
    <source>
        <strain evidence="1 2">HCA1</strain>
    </source>
</reference>
<protein>
    <submittedName>
        <fullName evidence="1">Uncharacterized protein</fullName>
    </submittedName>
</protein>
<dbReference type="RefSeq" id="WP_246271164.1">
    <property type="nucleotide sequence ID" value="NZ_CP026993.1"/>
</dbReference>
<accession>A0A7D5M1S3</accession>
<sequence length="171" mass="19676">MIFLNYATLDMLNQKRDFSKDIERIRSISSKIDKKLSEVKSSDDSKIDKLSLEELQDLDKIVGIADFMMCKYADKKDMRSILKHFTSIINETASSLVDLDDEVSELILSAEDSINKVKDMHTNISEKSDFKKKYLDGPEYDEHETSGINLTNFVTEINTVEYQQNSREDTA</sequence>
<organism evidence="1 2">
    <name type="scientific">Nitrosopumilus cobalaminigenes</name>
    <dbReference type="NCBI Taxonomy" id="1470066"/>
    <lineage>
        <taxon>Archaea</taxon>
        <taxon>Nitrososphaerota</taxon>
        <taxon>Nitrososphaeria</taxon>
        <taxon>Nitrosopumilales</taxon>
        <taxon>Nitrosopumilaceae</taxon>
        <taxon>Nitrosopumilus</taxon>
    </lineage>
</organism>
<keyword evidence="2" id="KW-1185">Reference proteome</keyword>
<dbReference type="KEGG" id="ncl:C5F47_03045"/>
<name>A0A7D5M1S3_9ARCH</name>
<evidence type="ECO:0000313" key="2">
    <source>
        <dbReference type="Proteomes" id="UP000509771"/>
    </source>
</evidence>
<dbReference type="EMBL" id="CP026993">
    <property type="protein sequence ID" value="QLH02607.1"/>
    <property type="molecule type" value="Genomic_DNA"/>
</dbReference>
<dbReference type="AlphaFoldDB" id="A0A7D5M1S3"/>
<gene>
    <name evidence="1" type="ORF">C5F47_03045</name>
</gene>
<dbReference type="Proteomes" id="UP000509771">
    <property type="component" value="Chromosome"/>
</dbReference>
<proteinExistence type="predicted"/>
<evidence type="ECO:0000313" key="1">
    <source>
        <dbReference type="EMBL" id="QLH02607.1"/>
    </source>
</evidence>
<dbReference type="GeneID" id="56058963"/>